<organism evidence="2 3">
    <name type="scientific">Caerostris darwini</name>
    <dbReference type="NCBI Taxonomy" id="1538125"/>
    <lineage>
        <taxon>Eukaryota</taxon>
        <taxon>Metazoa</taxon>
        <taxon>Ecdysozoa</taxon>
        <taxon>Arthropoda</taxon>
        <taxon>Chelicerata</taxon>
        <taxon>Arachnida</taxon>
        <taxon>Araneae</taxon>
        <taxon>Araneomorphae</taxon>
        <taxon>Entelegynae</taxon>
        <taxon>Araneoidea</taxon>
        <taxon>Araneidae</taxon>
        <taxon>Caerostris</taxon>
    </lineage>
</organism>
<sequence length="158" mass="18753">MHVNTEIILNFLNAAVDKSVAEKYRYDVAALLTLAEQKDFTKSFCLDDFDFMTRMSLEILENDTSEENFIDFLVYTYSMLKKYEESRMSQPEMKMNTFEQEIKVLELILNFGEMKTSPDLGKKEKPEEEKKHHLILEKKKKKTEEEIDFENNSKKLKL</sequence>
<evidence type="ECO:0000313" key="3">
    <source>
        <dbReference type="Proteomes" id="UP001054837"/>
    </source>
</evidence>
<protein>
    <submittedName>
        <fullName evidence="2">Uncharacterized protein</fullName>
    </submittedName>
</protein>
<name>A0AAV4PNU9_9ARAC</name>
<proteinExistence type="predicted"/>
<keyword evidence="3" id="KW-1185">Reference proteome</keyword>
<gene>
    <name evidence="2" type="ORF">CDAR_478691</name>
</gene>
<dbReference type="AlphaFoldDB" id="A0AAV4PNU9"/>
<feature type="compositionally biased region" description="Basic and acidic residues" evidence="1">
    <location>
        <begin position="120"/>
        <end position="137"/>
    </location>
</feature>
<reference evidence="2 3" key="1">
    <citation type="submission" date="2021-06" db="EMBL/GenBank/DDBJ databases">
        <title>Caerostris darwini draft genome.</title>
        <authorList>
            <person name="Kono N."/>
            <person name="Arakawa K."/>
        </authorList>
    </citation>
    <scope>NUCLEOTIDE SEQUENCE [LARGE SCALE GENOMIC DNA]</scope>
</reference>
<evidence type="ECO:0000256" key="1">
    <source>
        <dbReference type="SAM" id="MobiDB-lite"/>
    </source>
</evidence>
<dbReference type="Proteomes" id="UP001054837">
    <property type="component" value="Unassembled WGS sequence"/>
</dbReference>
<feature type="region of interest" description="Disordered" evidence="1">
    <location>
        <begin position="116"/>
        <end position="137"/>
    </location>
</feature>
<comment type="caution">
    <text evidence="2">The sequence shown here is derived from an EMBL/GenBank/DDBJ whole genome shotgun (WGS) entry which is preliminary data.</text>
</comment>
<evidence type="ECO:0000313" key="2">
    <source>
        <dbReference type="EMBL" id="GIX98683.1"/>
    </source>
</evidence>
<accession>A0AAV4PNU9</accession>
<dbReference type="EMBL" id="BPLQ01003216">
    <property type="protein sequence ID" value="GIX98683.1"/>
    <property type="molecule type" value="Genomic_DNA"/>
</dbReference>